<sequence>MTDETPIVPDAKDWTWTIESRCPECGFDASTVEASQLGDAIRSATLPWGAVLARADVRTRHTPGVWSDLEYGVHVRDVCRIFDERLRLMLDHDDPEFANWDQDAAAVAGRYAEQDPETVAREIGADASALAADYDTVTGDQWQQRTGRRSNGSRFTVLTLGRYCLHDLTHHLHDVEAPDVTG</sequence>
<dbReference type="EMBL" id="JABENB010000002">
    <property type="protein sequence ID" value="NNG40227.1"/>
    <property type="molecule type" value="Genomic_DNA"/>
</dbReference>
<proteinExistence type="predicted"/>
<dbReference type="InterPro" id="IPR024775">
    <property type="entry name" value="DinB-like"/>
</dbReference>
<accession>A0A849AK65</accession>
<name>A0A849AK65_9MICO</name>
<feature type="domain" description="DinB-like" evidence="1">
    <location>
        <begin position="42"/>
        <end position="173"/>
    </location>
</feature>
<keyword evidence="3" id="KW-1185">Reference proteome</keyword>
<evidence type="ECO:0000313" key="2">
    <source>
        <dbReference type="EMBL" id="NNG40227.1"/>
    </source>
</evidence>
<dbReference type="RefSeq" id="WP_171156309.1">
    <property type="nucleotide sequence ID" value="NZ_JABENB010000002.1"/>
</dbReference>
<dbReference type="SUPFAM" id="SSF109854">
    <property type="entry name" value="DinB/YfiT-like putative metalloenzymes"/>
    <property type="match status" value="1"/>
</dbReference>
<gene>
    <name evidence="2" type="ORF">HJ588_13220</name>
</gene>
<comment type="caution">
    <text evidence="2">The sequence shown here is derived from an EMBL/GenBank/DDBJ whole genome shotgun (WGS) entry which is preliminary data.</text>
</comment>
<reference evidence="2 3" key="1">
    <citation type="submission" date="2020-05" db="EMBL/GenBank/DDBJ databases">
        <title>Flexivirga sp. ID2601S isolated from air conditioner.</title>
        <authorList>
            <person name="Kim D.H."/>
        </authorList>
    </citation>
    <scope>NUCLEOTIDE SEQUENCE [LARGE SCALE GENOMIC DNA]</scope>
    <source>
        <strain evidence="2 3">ID2601S</strain>
    </source>
</reference>
<dbReference type="Gene3D" id="1.20.120.450">
    <property type="entry name" value="dinb family like domain"/>
    <property type="match status" value="1"/>
</dbReference>
<evidence type="ECO:0000313" key="3">
    <source>
        <dbReference type="Proteomes" id="UP000557772"/>
    </source>
</evidence>
<dbReference type="InterPro" id="IPR034660">
    <property type="entry name" value="DinB/YfiT-like"/>
</dbReference>
<evidence type="ECO:0000259" key="1">
    <source>
        <dbReference type="Pfam" id="PF12867"/>
    </source>
</evidence>
<dbReference type="Proteomes" id="UP000557772">
    <property type="component" value="Unassembled WGS sequence"/>
</dbReference>
<protein>
    <submittedName>
        <fullName evidence="2">DinB family protein</fullName>
    </submittedName>
</protein>
<dbReference type="Pfam" id="PF12867">
    <property type="entry name" value="DinB_2"/>
    <property type="match status" value="1"/>
</dbReference>
<organism evidence="2 3">
    <name type="scientific">Flexivirga aerilata</name>
    <dbReference type="NCBI Taxonomy" id="1656889"/>
    <lineage>
        <taxon>Bacteria</taxon>
        <taxon>Bacillati</taxon>
        <taxon>Actinomycetota</taxon>
        <taxon>Actinomycetes</taxon>
        <taxon>Micrococcales</taxon>
        <taxon>Dermacoccaceae</taxon>
        <taxon>Flexivirga</taxon>
    </lineage>
</organism>
<dbReference type="AlphaFoldDB" id="A0A849AK65"/>